<dbReference type="AlphaFoldDB" id="A0A367Q2J6"/>
<name>A0A367Q2J6_9NOSO</name>
<dbReference type="EMBL" id="LXQD01000349">
    <property type="protein sequence ID" value="RCJ18399.1"/>
    <property type="molecule type" value="Genomic_DNA"/>
</dbReference>
<evidence type="ECO:0000313" key="2">
    <source>
        <dbReference type="Proteomes" id="UP000252107"/>
    </source>
</evidence>
<organism evidence="1 2">
    <name type="scientific">Nostoc minutum NIES-26</name>
    <dbReference type="NCBI Taxonomy" id="1844469"/>
    <lineage>
        <taxon>Bacteria</taxon>
        <taxon>Bacillati</taxon>
        <taxon>Cyanobacteriota</taxon>
        <taxon>Cyanophyceae</taxon>
        <taxon>Nostocales</taxon>
        <taxon>Nostocaceae</taxon>
        <taxon>Nostoc</taxon>
    </lineage>
</organism>
<dbReference type="Proteomes" id="UP000252107">
    <property type="component" value="Unassembled WGS sequence"/>
</dbReference>
<evidence type="ECO:0000313" key="1">
    <source>
        <dbReference type="EMBL" id="RCJ18399.1"/>
    </source>
</evidence>
<accession>A0A367Q2J6</accession>
<gene>
    <name evidence="1" type="ORF">A6770_33140</name>
</gene>
<proteinExistence type="predicted"/>
<reference evidence="1" key="1">
    <citation type="submission" date="2016-04" db="EMBL/GenBank/DDBJ databases">
        <authorList>
            <person name="Tabuchi Yagui T.R."/>
        </authorList>
    </citation>
    <scope>NUCLEOTIDE SEQUENCE [LARGE SCALE GENOMIC DNA]</scope>
    <source>
        <strain evidence="1">NIES-26</strain>
    </source>
</reference>
<sequence length="135" mass="15038">MNRQLQPKGITAKVALKDACLQVMLESAQVPDQQALITFIRKGIIGLGAASIEKVKVYGRQTGEEFPAWSQEFELVVQASSNSLPINTYSNVPSMYNQSLEPPVVTHKTLKKLDPISLSFQETLKKHIALSQKWE</sequence>
<comment type="caution">
    <text evidence="1">The sequence shown here is derived from an EMBL/GenBank/DDBJ whole genome shotgun (WGS) entry which is preliminary data.</text>
</comment>
<protein>
    <submittedName>
        <fullName evidence="1">Uncharacterized protein</fullName>
    </submittedName>
</protein>
<keyword evidence="2" id="KW-1185">Reference proteome</keyword>